<accession>A0A4R3ZQV6</accession>
<dbReference type="EMBL" id="SMCX01000022">
    <property type="protein sequence ID" value="TCW21915.1"/>
    <property type="molecule type" value="Genomic_DNA"/>
</dbReference>
<comment type="caution">
    <text evidence="13">The sequence shown here is derived from an EMBL/GenBank/DDBJ whole genome shotgun (WGS) entry which is preliminary data.</text>
</comment>
<evidence type="ECO:0000256" key="9">
    <source>
        <dbReference type="ARBA" id="ARBA00023315"/>
    </source>
</evidence>
<evidence type="ECO:0000256" key="3">
    <source>
        <dbReference type="ARBA" id="ARBA00009587"/>
    </source>
</evidence>
<dbReference type="Proteomes" id="UP000295805">
    <property type="component" value="Unassembled WGS sequence"/>
</dbReference>
<name>A0A4R3ZQV6_9ACTN</name>
<dbReference type="InterPro" id="IPR023213">
    <property type="entry name" value="CAT-like_dom_sf"/>
</dbReference>
<dbReference type="SUPFAM" id="SSF52777">
    <property type="entry name" value="CoA-dependent acyltransferases"/>
    <property type="match status" value="1"/>
</dbReference>
<keyword evidence="5" id="KW-0444">Lipid biosynthesis</keyword>
<protein>
    <recommendedName>
        <fullName evidence="4">diacylglycerol O-acyltransferase</fullName>
        <ecNumber evidence="4">2.3.1.20</ecNumber>
    </recommendedName>
</protein>
<dbReference type="PANTHER" id="PTHR31650">
    <property type="entry name" value="O-ACYLTRANSFERASE (WSD1-LIKE) FAMILY PROTEIN"/>
    <property type="match status" value="1"/>
</dbReference>
<comment type="pathway">
    <text evidence="2">Lipid metabolism.</text>
</comment>
<evidence type="ECO:0000256" key="7">
    <source>
        <dbReference type="ARBA" id="ARBA00022798"/>
    </source>
</evidence>
<evidence type="ECO:0000259" key="11">
    <source>
        <dbReference type="Pfam" id="PF03007"/>
    </source>
</evidence>
<dbReference type="UniPathway" id="UPA00282"/>
<comment type="similarity">
    <text evidence="3">Belongs to the long-chain O-acyltransferase family.</text>
</comment>
<dbReference type="InterPro" id="IPR045034">
    <property type="entry name" value="O-acyltransferase_WSD1-like"/>
</dbReference>
<evidence type="ECO:0000313" key="13">
    <source>
        <dbReference type="EMBL" id="TCW21915.1"/>
    </source>
</evidence>
<comment type="catalytic activity">
    <reaction evidence="10">
        <text>an acyl-CoA + a 1,2-diacyl-sn-glycerol = a triacyl-sn-glycerol + CoA</text>
        <dbReference type="Rhea" id="RHEA:10868"/>
        <dbReference type="ChEBI" id="CHEBI:17815"/>
        <dbReference type="ChEBI" id="CHEBI:57287"/>
        <dbReference type="ChEBI" id="CHEBI:58342"/>
        <dbReference type="ChEBI" id="CHEBI:64615"/>
        <dbReference type="EC" id="2.3.1.20"/>
    </reaction>
</comment>
<gene>
    <name evidence="13" type="ORF">EDD19_12217</name>
</gene>
<evidence type="ECO:0000259" key="12">
    <source>
        <dbReference type="Pfam" id="PF06974"/>
    </source>
</evidence>
<evidence type="ECO:0000256" key="8">
    <source>
        <dbReference type="ARBA" id="ARBA00023098"/>
    </source>
</evidence>
<feature type="domain" description="O-acyltransferase WSD1-like N-terminal" evidence="11">
    <location>
        <begin position="29"/>
        <end position="140"/>
    </location>
</feature>
<organism evidence="13 14">
    <name type="scientific">Dietzia cinnamea</name>
    <dbReference type="NCBI Taxonomy" id="321318"/>
    <lineage>
        <taxon>Bacteria</taxon>
        <taxon>Bacillati</taxon>
        <taxon>Actinomycetota</taxon>
        <taxon>Actinomycetes</taxon>
        <taxon>Mycobacteriales</taxon>
        <taxon>Dietziaceae</taxon>
        <taxon>Dietzia</taxon>
    </lineage>
</organism>
<evidence type="ECO:0000256" key="10">
    <source>
        <dbReference type="ARBA" id="ARBA00048109"/>
    </source>
</evidence>
<dbReference type="GO" id="GO:0019432">
    <property type="term" value="P:triglyceride biosynthetic process"/>
    <property type="evidence" value="ECO:0007669"/>
    <property type="project" value="UniProtKB-UniPathway"/>
</dbReference>
<dbReference type="GO" id="GO:0004144">
    <property type="term" value="F:diacylglycerol O-acyltransferase activity"/>
    <property type="evidence" value="ECO:0007669"/>
    <property type="project" value="UniProtKB-EC"/>
</dbReference>
<keyword evidence="7" id="KW-0319">Glycerol metabolism</keyword>
<dbReference type="Pfam" id="PF03007">
    <property type="entry name" value="WS_DGAT_cat"/>
    <property type="match status" value="1"/>
</dbReference>
<keyword evidence="9 13" id="KW-0012">Acyltransferase</keyword>
<evidence type="ECO:0000256" key="1">
    <source>
        <dbReference type="ARBA" id="ARBA00004771"/>
    </source>
</evidence>
<evidence type="ECO:0000313" key="14">
    <source>
        <dbReference type="Proteomes" id="UP000295805"/>
    </source>
</evidence>
<evidence type="ECO:0000256" key="6">
    <source>
        <dbReference type="ARBA" id="ARBA00022679"/>
    </source>
</evidence>
<dbReference type="RefSeq" id="WP_243699763.1">
    <property type="nucleotide sequence ID" value="NZ_CP143053.1"/>
</dbReference>
<proteinExistence type="inferred from homology"/>
<feature type="domain" description="O-acyltransferase WSD1 C-terminal" evidence="12">
    <location>
        <begin position="376"/>
        <end position="517"/>
    </location>
</feature>
<dbReference type="Pfam" id="PF06974">
    <property type="entry name" value="WS_DGAT_C"/>
    <property type="match status" value="1"/>
</dbReference>
<comment type="pathway">
    <text evidence="1">Glycerolipid metabolism; triacylglycerol biosynthesis.</text>
</comment>
<dbReference type="PANTHER" id="PTHR31650:SF1">
    <property type="entry name" value="WAX ESTER SYNTHASE_DIACYLGLYCEROL ACYLTRANSFERASE 4-RELATED"/>
    <property type="match status" value="1"/>
</dbReference>
<dbReference type="GO" id="GO:0006071">
    <property type="term" value="P:glycerol metabolic process"/>
    <property type="evidence" value="ECO:0007669"/>
    <property type="project" value="UniProtKB-KW"/>
</dbReference>
<dbReference type="GO" id="GO:0005886">
    <property type="term" value="C:plasma membrane"/>
    <property type="evidence" value="ECO:0007669"/>
    <property type="project" value="TreeGrafter"/>
</dbReference>
<evidence type="ECO:0000256" key="4">
    <source>
        <dbReference type="ARBA" id="ARBA00013244"/>
    </source>
</evidence>
<evidence type="ECO:0000256" key="2">
    <source>
        <dbReference type="ARBA" id="ARBA00005189"/>
    </source>
</evidence>
<dbReference type="AlphaFoldDB" id="A0A4R3ZQV6"/>
<evidence type="ECO:0000256" key="5">
    <source>
        <dbReference type="ARBA" id="ARBA00022516"/>
    </source>
</evidence>
<reference evidence="13 14" key="1">
    <citation type="submission" date="2019-03" db="EMBL/GenBank/DDBJ databases">
        <title>Root nodule microbial communities of legume samples collected from USA, Mexico and Botswana.</title>
        <authorList>
            <person name="Hirsch A."/>
        </authorList>
    </citation>
    <scope>NUCLEOTIDE SEQUENCE [LARGE SCALE GENOMIC DNA]</scope>
    <source>
        <strain evidence="13 14">55</strain>
    </source>
</reference>
<keyword evidence="6 13" id="KW-0808">Transferase</keyword>
<dbReference type="GeneID" id="89531423"/>
<dbReference type="InterPro" id="IPR004255">
    <property type="entry name" value="O-acyltransferase_WSD1_N"/>
</dbReference>
<dbReference type="InterPro" id="IPR009721">
    <property type="entry name" value="O-acyltransferase_WSD1_C"/>
</dbReference>
<keyword evidence="8" id="KW-0443">Lipid metabolism</keyword>
<sequence length="527" mass="56097">MAATDGATGSVAGSATGGKTDGVRIPLRDQLWLLMDRPDNLMYINSLMWFSRVPDWDAVTEAIRTRMVEPYPVFRRVAKRRGRRWYWVDDPDFDLSNHLVHRRLPEPGGRAEAEAHVAEQMGVPLPGGSPLWRVEFIEGYHPDGAEDDGAEDEGAAEEGALILFRVQHGVVDGVRLTQLVLDLCDHEDDTPPPSVGRDLSPRTKGVLGAMSAVGGVGADVAKDSFGIARGVTGAVLGLPETLGRLTRDVLAPGRRLSRVPTRAVESLTDAIGPTNRMANTYRSVFRLLFEPRSADLPWSGKVHREKKVAWVSGLDLAAIKEVAKSHDSTVTPVMIAAVSKALTGYLDAHGDRRVSDINLMVPVSVGSGDDEAGELGNHITLVLMRLPLGIDDPEELLGAITTSMTRVRYSLEPHVTFATILTVAAAPGPVARAVIDLFANKTVGQLTSVPGPVGPVSLGGSTVDGMLGWVPMSGDQALGICIFSYDGTVTVGIATDAELIPEPGEVAGRIEEQFAELAGGAGETPPA</sequence>
<dbReference type="EC" id="2.3.1.20" evidence="4"/>
<dbReference type="Gene3D" id="3.30.559.10">
    <property type="entry name" value="Chloramphenicol acetyltransferase-like domain"/>
    <property type="match status" value="1"/>
</dbReference>